<evidence type="ECO:0000256" key="4">
    <source>
        <dbReference type="ARBA" id="ARBA00022825"/>
    </source>
</evidence>
<dbReference type="NCBIfam" id="TIGR00225">
    <property type="entry name" value="prc"/>
    <property type="match status" value="1"/>
</dbReference>
<dbReference type="FunFam" id="3.30.750.44:FF:000001">
    <property type="entry name" value="S41 family peptidase"/>
    <property type="match status" value="1"/>
</dbReference>
<sequence length="478" mass="51978">MSFKGRTVALMVGSAIVLSSLLTVAVLNVPALSGHVNATGTGFSSQQMQKLNSVLHTIESNYIEPVDREKLVSGALDGMFAVLKDPYSTYMRRSEATSFNESVEGEFTGIGAEVSLEDGAVTVVSPIKESPAEKAGLQPKDVLLTVDGESLDGKTLTEAVSKIRGPKGSTVKLEVKRPGHEQVMVFHIKRDKVDLETVYPSMLEGNIGYIELRQYSANTAERFEKALKELEAKQMKGLIIDVRNNPGGVLDTVKQMTEQFVPSGKPILQVEYRDKKRDVYKSKGAKDVKPYPIAVLTNKGSASASEIMAAALQESAGAILVGDHTFGKGTVQASHLVSKNDGDLIKLTIAKWLTPDGKWIHEKGIEPDVKVAQPSYFQAAPIPKDKTLKLNLTSPDVANVQHILKGLGYSVDRVDGYFSPDTKQAVEKFQRDHSLPVTGEVNKQTAEKLEQAVIKAIRDPKNDAQLDAAIKAVQKEIR</sequence>
<dbReference type="SUPFAM" id="SSF47090">
    <property type="entry name" value="PGBD-like"/>
    <property type="match status" value="1"/>
</dbReference>
<dbReference type="PANTHER" id="PTHR32060">
    <property type="entry name" value="TAIL-SPECIFIC PROTEASE"/>
    <property type="match status" value="1"/>
</dbReference>
<proteinExistence type="inferred from homology"/>
<comment type="similarity">
    <text evidence="1 5">Belongs to the peptidase S41A family.</text>
</comment>
<keyword evidence="2 5" id="KW-0645">Protease</keyword>
<dbReference type="Gene3D" id="3.30.750.44">
    <property type="match status" value="1"/>
</dbReference>
<keyword evidence="3 5" id="KW-0378">Hydrolase</keyword>
<dbReference type="GO" id="GO:0030288">
    <property type="term" value="C:outer membrane-bounded periplasmic space"/>
    <property type="evidence" value="ECO:0007669"/>
    <property type="project" value="TreeGrafter"/>
</dbReference>
<dbReference type="Gene3D" id="1.10.101.10">
    <property type="entry name" value="PGBD-like superfamily/PGBD"/>
    <property type="match status" value="1"/>
</dbReference>
<dbReference type="InterPro" id="IPR001478">
    <property type="entry name" value="PDZ"/>
</dbReference>
<dbReference type="Gene3D" id="2.30.42.10">
    <property type="match status" value="1"/>
</dbReference>
<evidence type="ECO:0000256" key="1">
    <source>
        <dbReference type="ARBA" id="ARBA00009179"/>
    </source>
</evidence>
<dbReference type="CDD" id="cd07560">
    <property type="entry name" value="Peptidase_S41_CPP"/>
    <property type="match status" value="1"/>
</dbReference>
<dbReference type="GO" id="GO:0004175">
    <property type="term" value="F:endopeptidase activity"/>
    <property type="evidence" value="ECO:0007669"/>
    <property type="project" value="TreeGrafter"/>
</dbReference>
<dbReference type="InterPro" id="IPR005151">
    <property type="entry name" value="Tail-specific_protease"/>
</dbReference>
<reference evidence="7 8" key="1">
    <citation type="submission" date="2019-07" db="EMBL/GenBank/DDBJ databases">
        <authorList>
            <person name="Kim J."/>
        </authorList>
    </citation>
    <scope>NUCLEOTIDE SEQUENCE [LARGE SCALE GENOMIC DNA]</scope>
    <source>
        <strain evidence="7 8">N4</strain>
    </source>
</reference>
<dbReference type="EMBL" id="VNJK01000002">
    <property type="protein sequence ID" value="TVX89425.1"/>
    <property type="molecule type" value="Genomic_DNA"/>
</dbReference>
<dbReference type="GO" id="GO:0006508">
    <property type="term" value="P:proteolysis"/>
    <property type="evidence" value="ECO:0007669"/>
    <property type="project" value="UniProtKB-KW"/>
</dbReference>
<protein>
    <submittedName>
        <fullName evidence="7">PDZ domain-containing protein</fullName>
    </submittedName>
</protein>
<evidence type="ECO:0000313" key="7">
    <source>
        <dbReference type="EMBL" id="TVX89425.1"/>
    </source>
</evidence>
<evidence type="ECO:0000256" key="3">
    <source>
        <dbReference type="ARBA" id="ARBA00022801"/>
    </source>
</evidence>
<dbReference type="InterPro" id="IPR002477">
    <property type="entry name" value="Peptidoglycan-bd-like"/>
</dbReference>
<dbReference type="InterPro" id="IPR036365">
    <property type="entry name" value="PGBD-like_sf"/>
</dbReference>
<dbReference type="RefSeq" id="WP_144991926.1">
    <property type="nucleotide sequence ID" value="NZ_VNJK01000002.1"/>
</dbReference>
<comment type="caution">
    <text evidence="7">The sequence shown here is derived from an EMBL/GenBank/DDBJ whole genome shotgun (WGS) entry which is preliminary data.</text>
</comment>
<organism evidence="7 8">
    <name type="scientific">Paenibacillus agilis</name>
    <dbReference type="NCBI Taxonomy" id="3020863"/>
    <lineage>
        <taxon>Bacteria</taxon>
        <taxon>Bacillati</taxon>
        <taxon>Bacillota</taxon>
        <taxon>Bacilli</taxon>
        <taxon>Bacillales</taxon>
        <taxon>Paenibacillaceae</taxon>
        <taxon>Paenibacillus</taxon>
    </lineage>
</organism>
<dbReference type="OrthoDB" id="9812068at2"/>
<dbReference type="SMART" id="SM00228">
    <property type="entry name" value="PDZ"/>
    <property type="match status" value="1"/>
</dbReference>
<dbReference type="AlphaFoldDB" id="A0A559IP75"/>
<keyword evidence="8" id="KW-1185">Reference proteome</keyword>
<dbReference type="InterPro" id="IPR029045">
    <property type="entry name" value="ClpP/crotonase-like_dom_sf"/>
</dbReference>
<dbReference type="Pfam" id="PF22694">
    <property type="entry name" value="CtpB_N-like"/>
    <property type="match status" value="1"/>
</dbReference>
<feature type="domain" description="PDZ" evidence="6">
    <location>
        <begin position="96"/>
        <end position="164"/>
    </location>
</feature>
<dbReference type="SUPFAM" id="SSF50156">
    <property type="entry name" value="PDZ domain-like"/>
    <property type="match status" value="1"/>
</dbReference>
<dbReference type="InterPro" id="IPR036034">
    <property type="entry name" value="PDZ_sf"/>
</dbReference>
<gene>
    <name evidence="7" type="ORF">FPZ44_16710</name>
</gene>
<evidence type="ECO:0000259" key="6">
    <source>
        <dbReference type="PROSITE" id="PS50106"/>
    </source>
</evidence>
<dbReference type="InterPro" id="IPR041489">
    <property type="entry name" value="PDZ_6"/>
</dbReference>
<keyword evidence="4 5" id="KW-0720">Serine protease</keyword>
<dbReference type="GO" id="GO:0007165">
    <property type="term" value="P:signal transduction"/>
    <property type="evidence" value="ECO:0007669"/>
    <property type="project" value="TreeGrafter"/>
</dbReference>
<dbReference type="CDD" id="cd06782">
    <property type="entry name" value="cpPDZ_CPP-like"/>
    <property type="match status" value="1"/>
</dbReference>
<dbReference type="Proteomes" id="UP000318102">
    <property type="component" value="Unassembled WGS sequence"/>
</dbReference>
<dbReference type="Gene3D" id="3.90.226.10">
    <property type="entry name" value="2-enoyl-CoA Hydratase, Chain A, domain 1"/>
    <property type="match status" value="1"/>
</dbReference>
<evidence type="ECO:0000256" key="5">
    <source>
        <dbReference type="RuleBase" id="RU004404"/>
    </source>
</evidence>
<dbReference type="PROSITE" id="PS50106">
    <property type="entry name" value="PDZ"/>
    <property type="match status" value="1"/>
</dbReference>
<accession>A0A559IP75</accession>
<dbReference type="SUPFAM" id="SSF52096">
    <property type="entry name" value="ClpP/crotonase"/>
    <property type="match status" value="1"/>
</dbReference>
<evidence type="ECO:0000313" key="8">
    <source>
        <dbReference type="Proteomes" id="UP000318102"/>
    </source>
</evidence>
<dbReference type="GO" id="GO:0008236">
    <property type="term" value="F:serine-type peptidase activity"/>
    <property type="evidence" value="ECO:0007669"/>
    <property type="project" value="UniProtKB-KW"/>
</dbReference>
<name>A0A559IP75_9BACL</name>
<dbReference type="InterPro" id="IPR004447">
    <property type="entry name" value="Peptidase_S41A"/>
</dbReference>
<dbReference type="InterPro" id="IPR036366">
    <property type="entry name" value="PGBDSf"/>
</dbReference>
<evidence type="ECO:0000256" key="2">
    <source>
        <dbReference type="ARBA" id="ARBA00022670"/>
    </source>
</evidence>
<dbReference type="FunFam" id="2.30.42.10:FF:000063">
    <property type="entry name" value="Peptidase, S41 family"/>
    <property type="match status" value="1"/>
</dbReference>
<dbReference type="PANTHER" id="PTHR32060:SF29">
    <property type="entry name" value="CARBOXY-TERMINAL PROCESSING PROTEASE CTPB"/>
    <property type="match status" value="1"/>
</dbReference>
<dbReference type="Pfam" id="PF17820">
    <property type="entry name" value="PDZ_6"/>
    <property type="match status" value="1"/>
</dbReference>
<dbReference type="InterPro" id="IPR055210">
    <property type="entry name" value="CtpA/B_N"/>
</dbReference>
<dbReference type="Pfam" id="PF03572">
    <property type="entry name" value="Peptidase_S41"/>
    <property type="match status" value="1"/>
</dbReference>
<dbReference type="SMART" id="SM00245">
    <property type="entry name" value="TSPc"/>
    <property type="match status" value="1"/>
</dbReference>
<dbReference type="Pfam" id="PF01471">
    <property type="entry name" value="PG_binding_1"/>
    <property type="match status" value="1"/>
</dbReference>